<reference evidence="1 2" key="1">
    <citation type="submission" date="2018-11" db="EMBL/GenBank/DDBJ databases">
        <authorList>
            <consortium name="Pathogen Informatics"/>
        </authorList>
    </citation>
    <scope>NUCLEOTIDE SEQUENCE [LARGE SCALE GENOMIC DNA]</scope>
    <source>
        <strain>Denwood</strain>
        <strain evidence="2">Zambia</strain>
    </source>
</reference>
<dbReference type="AlphaFoldDB" id="A0A3P8JAZ5"/>
<accession>A0A3P8JAZ5</accession>
<dbReference type="EMBL" id="UZAL01035149">
    <property type="protein sequence ID" value="VDP67033.1"/>
    <property type="molecule type" value="Genomic_DNA"/>
</dbReference>
<evidence type="ECO:0000313" key="1">
    <source>
        <dbReference type="EMBL" id="VDP67033.1"/>
    </source>
</evidence>
<name>A0A3P8JAZ5_9TREM</name>
<sequence length="54" mass="6118">MVFGNLSLFDESFLFFFICFCFSLIRRFARASLSACTTCCLNCEFKQSVPGQGN</sequence>
<keyword evidence="2" id="KW-1185">Reference proteome</keyword>
<dbReference type="Proteomes" id="UP000269396">
    <property type="component" value="Unassembled WGS sequence"/>
</dbReference>
<evidence type="ECO:0000313" key="2">
    <source>
        <dbReference type="Proteomes" id="UP000269396"/>
    </source>
</evidence>
<protein>
    <submittedName>
        <fullName evidence="1">Uncharacterized protein</fullName>
    </submittedName>
</protein>
<organism evidence="1 2">
    <name type="scientific">Schistosoma mattheei</name>
    <dbReference type="NCBI Taxonomy" id="31246"/>
    <lineage>
        <taxon>Eukaryota</taxon>
        <taxon>Metazoa</taxon>
        <taxon>Spiralia</taxon>
        <taxon>Lophotrochozoa</taxon>
        <taxon>Platyhelminthes</taxon>
        <taxon>Trematoda</taxon>
        <taxon>Digenea</taxon>
        <taxon>Strigeidida</taxon>
        <taxon>Schistosomatoidea</taxon>
        <taxon>Schistosomatidae</taxon>
        <taxon>Schistosoma</taxon>
    </lineage>
</organism>
<proteinExistence type="predicted"/>
<gene>
    <name evidence="1" type="ORF">SMTD_LOCUS14875</name>
</gene>